<evidence type="ECO:0000313" key="3">
    <source>
        <dbReference type="Proteomes" id="UP001597063"/>
    </source>
</evidence>
<sequence length="222" mass="22763">MKTNIVVMSAAAIGLALTASACSGGDSGGRPAAASGKGDSGSVRALAELAGQNVHVDYTPLTSPADARKKADLIVEGTLAKVEDGIRLTTGSTPTDDSYVTFVVNVRKVLDGDARGVSGGKVYVSVYTDGTTPAAKLAALNPQAEVVAVLDDITGWRPSPDETVVRPAGIPASARLYAPYTDGLWLQGRSDARMFGVGVEAAALPAGWKRAETVDQLSTAFK</sequence>
<accession>A0ABW2XML4</accession>
<dbReference type="EMBL" id="JBHTGP010000013">
    <property type="protein sequence ID" value="MFD0687801.1"/>
    <property type="molecule type" value="Genomic_DNA"/>
</dbReference>
<evidence type="ECO:0000256" key="1">
    <source>
        <dbReference type="SAM" id="SignalP"/>
    </source>
</evidence>
<feature type="chain" id="PRO_5045654238" description="Lipoprotein" evidence="1">
    <location>
        <begin position="22"/>
        <end position="222"/>
    </location>
</feature>
<gene>
    <name evidence="2" type="ORF">ACFQZM_25125</name>
</gene>
<comment type="caution">
    <text evidence="2">The sequence shown here is derived from an EMBL/GenBank/DDBJ whole genome shotgun (WGS) entry which is preliminary data.</text>
</comment>
<reference evidence="3" key="1">
    <citation type="journal article" date="2019" name="Int. J. Syst. Evol. Microbiol.">
        <title>The Global Catalogue of Microorganisms (GCM) 10K type strain sequencing project: providing services to taxonomists for standard genome sequencing and annotation.</title>
        <authorList>
            <consortium name="The Broad Institute Genomics Platform"/>
            <consortium name="The Broad Institute Genome Sequencing Center for Infectious Disease"/>
            <person name="Wu L."/>
            <person name="Ma J."/>
        </authorList>
    </citation>
    <scope>NUCLEOTIDE SEQUENCE [LARGE SCALE GENOMIC DNA]</scope>
    <source>
        <strain evidence="3">JCM 9371</strain>
    </source>
</reference>
<name>A0ABW2XML4_9ACTN</name>
<evidence type="ECO:0000313" key="2">
    <source>
        <dbReference type="EMBL" id="MFD0687801.1"/>
    </source>
</evidence>
<organism evidence="2 3">
    <name type="scientific">Actinomadura fibrosa</name>
    <dbReference type="NCBI Taxonomy" id="111802"/>
    <lineage>
        <taxon>Bacteria</taxon>
        <taxon>Bacillati</taxon>
        <taxon>Actinomycetota</taxon>
        <taxon>Actinomycetes</taxon>
        <taxon>Streptosporangiales</taxon>
        <taxon>Thermomonosporaceae</taxon>
        <taxon>Actinomadura</taxon>
    </lineage>
</organism>
<dbReference type="RefSeq" id="WP_131758252.1">
    <property type="nucleotide sequence ID" value="NZ_CAACUY010000047.1"/>
</dbReference>
<keyword evidence="1" id="KW-0732">Signal</keyword>
<dbReference type="PROSITE" id="PS51257">
    <property type="entry name" value="PROKAR_LIPOPROTEIN"/>
    <property type="match status" value="1"/>
</dbReference>
<feature type="signal peptide" evidence="1">
    <location>
        <begin position="1"/>
        <end position="21"/>
    </location>
</feature>
<protein>
    <recommendedName>
        <fullName evidence="4">Lipoprotein</fullName>
    </recommendedName>
</protein>
<proteinExistence type="predicted"/>
<dbReference type="Proteomes" id="UP001597063">
    <property type="component" value="Unassembled WGS sequence"/>
</dbReference>
<evidence type="ECO:0008006" key="4">
    <source>
        <dbReference type="Google" id="ProtNLM"/>
    </source>
</evidence>
<keyword evidence="3" id="KW-1185">Reference proteome</keyword>